<sequence length="123" mass="13918">MTPLSRQTWEEDACLDYYGMLPLRRVFEVLGAQLTPRDAALLSFLLDQAPPWGSGTPEDLPPDLGAPPRPPQELLLELERRGLCDEGNLGNLARLLRRLRRHDLLRFVTLRRPRPGNDVIAAL</sequence>
<dbReference type="PANTHER" id="PTHR15205">
    <property type="entry name" value="DEATH EFFECTOR DOMAIN-CONTAINING PROTEIN"/>
    <property type="match status" value="1"/>
</dbReference>
<dbReference type="SUPFAM" id="SSF47986">
    <property type="entry name" value="DEATH domain"/>
    <property type="match status" value="1"/>
</dbReference>
<protein>
    <recommendedName>
        <fullName evidence="2">DED domain-containing protein</fullName>
    </recommendedName>
</protein>
<comment type="caution">
    <text evidence="3">The sequence shown here is derived from an EMBL/GenBank/DDBJ whole genome shotgun (WGS) entry which is preliminary data.</text>
</comment>
<dbReference type="InterPro" id="IPR038856">
    <property type="entry name" value="DEDD/DEDD2"/>
</dbReference>
<evidence type="ECO:0000259" key="2">
    <source>
        <dbReference type="PROSITE" id="PS50168"/>
    </source>
</evidence>
<accession>A0A1V4KN58</accession>
<evidence type="ECO:0000256" key="1">
    <source>
        <dbReference type="ARBA" id="ARBA00004604"/>
    </source>
</evidence>
<dbReference type="OrthoDB" id="6422954at2759"/>
<dbReference type="Gene3D" id="1.10.533.10">
    <property type="entry name" value="Death Domain, Fas"/>
    <property type="match status" value="1"/>
</dbReference>
<evidence type="ECO:0000313" key="4">
    <source>
        <dbReference type="Proteomes" id="UP000190648"/>
    </source>
</evidence>
<dbReference type="InterPro" id="IPR011029">
    <property type="entry name" value="DEATH-like_dom_sf"/>
</dbReference>
<name>A0A1V4KN58_PATFA</name>
<dbReference type="PROSITE" id="PS50168">
    <property type="entry name" value="DED"/>
    <property type="match status" value="1"/>
</dbReference>
<proteinExistence type="predicted"/>
<dbReference type="GO" id="GO:0042981">
    <property type="term" value="P:regulation of apoptotic process"/>
    <property type="evidence" value="ECO:0007669"/>
    <property type="project" value="InterPro"/>
</dbReference>
<dbReference type="GO" id="GO:0008625">
    <property type="term" value="P:extrinsic apoptotic signaling pathway via death domain receptors"/>
    <property type="evidence" value="ECO:0007669"/>
    <property type="project" value="TreeGrafter"/>
</dbReference>
<gene>
    <name evidence="3" type="ORF">AV530_002941</name>
</gene>
<dbReference type="Proteomes" id="UP000190648">
    <property type="component" value="Unassembled WGS sequence"/>
</dbReference>
<dbReference type="InterPro" id="IPR001875">
    <property type="entry name" value="DED_dom"/>
</dbReference>
<dbReference type="GO" id="GO:0005730">
    <property type="term" value="C:nucleolus"/>
    <property type="evidence" value="ECO:0007669"/>
    <property type="project" value="UniProtKB-SubCell"/>
</dbReference>
<dbReference type="GO" id="GO:0003677">
    <property type="term" value="F:DNA binding"/>
    <property type="evidence" value="ECO:0007669"/>
    <property type="project" value="TreeGrafter"/>
</dbReference>
<organism evidence="3 4">
    <name type="scientific">Patagioenas fasciata monilis</name>
    <dbReference type="NCBI Taxonomy" id="372326"/>
    <lineage>
        <taxon>Eukaryota</taxon>
        <taxon>Metazoa</taxon>
        <taxon>Chordata</taxon>
        <taxon>Craniata</taxon>
        <taxon>Vertebrata</taxon>
        <taxon>Euteleostomi</taxon>
        <taxon>Archelosauria</taxon>
        <taxon>Archosauria</taxon>
        <taxon>Dinosauria</taxon>
        <taxon>Saurischia</taxon>
        <taxon>Theropoda</taxon>
        <taxon>Coelurosauria</taxon>
        <taxon>Aves</taxon>
        <taxon>Neognathae</taxon>
        <taxon>Neoaves</taxon>
        <taxon>Columbimorphae</taxon>
        <taxon>Columbiformes</taxon>
        <taxon>Columbidae</taxon>
        <taxon>Patagioenas</taxon>
    </lineage>
</organism>
<feature type="domain" description="DED" evidence="2">
    <location>
        <begin position="22"/>
        <end position="110"/>
    </location>
</feature>
<evidence type="ECO:0000313" key="3">
    <source>
        <dbReference type="EMBL" id="OPJ85853.1"/>
    </source>
</evidence>
<keyword evidence="4" id="KW-1185">Reference proteome</keyword>
<dbReference type="PANTHER" id="PTHR15205:SF1">
    <property type="entry name" value="DNA-BINDING DEATH EFFECTOR DOMAIN-CONTAINING PROTEIN 2"/>
    <property type="match status" value="1"/>
</dbReference>
<reference evidence="3 4" key="1">
    <citation type="submission" date="2016-02" db="EMBL/GenBank/DDBJ databases">
        <title>Band-tailed pigeon sequencing and assembly.</title>
        <authorList>
            <person name="Soares A.E."/>
            <person name="Novak B.J."/>
            <person name="Rice E.S."/>
            <person name="O'Connell B."/>
            <person name="Chang D."/>
            <person name="Weber S."/>
            <person name="Shapiro B."/>
        </authorList>
    </citation>
    <scope>NUCLEOTIDE SEQUENCE [LARGE SCALE GENOMIC DNA]</scope>
    <source>
        <strain evidence="3">BTP2013</strain>
        <tissue evidence="3">Blood</tissue>
    </source>
</reference>
<comment type="subcellular location">
    <subcellularLocation>
        <location evidence="1">Nucleus</location>
        <location evidence="1">Nucleolus</location>
    </subcellularLocation>
</comment>
<dbReference type="SMART" id="SM00031">
    <property type="entry name" value="DED"/>
    <property type="match status" value="1"/>
</dbReference>
<dbReference type="EMBL" id="LSYS01002673">
    <property type="protein sequence ID" value="OPJ85853.1"/>
    <property type="molecule type" value="Genomic_DNA"/>
</dbReference>
<dbReference type="AlphaFoldDB" id="A0A1V4KN58"/>